<evidence type="ECO:0000313" key="2">
    <source>
        <dbReference type="EMBL" id="SMY15601.1"/>
    </source>
</evidence>
<dbReference type="GO" id="GO:0005524">
    <property type="term" value="F:ATP binding"/>
    <property type="evidence" value="ECO:0007669"/>
    <property type="project" value="InterPro"/>
</dbReference>
<protein>
    <recommendedName>
        <fullName evidence="1">ATPase AAA-type core domain-containing protein</fullName>
    </recommendedName>
</protein>
<dbReference type="Gene3D" id="3.40.50.300">
    <property type="entry name" value="P-loop containing nucleotide triphosphate hydrolases"/>
    <property type="match status" value="1"/>
</dbReference>
<dbReference type="SUPFAM" id="SSF52540">
    <property type="entry name" value="P-loop containing nucleoside triphosphate hydrolases"/>
    <property type="match status" value="1"/>
</dbReference>
<dbReference type="GO" id="GO:0016887">
    <property type="term" value="F:ATP hydrolysis activity"/>
    <property type="evidence" value="ECO:0007669"/>
    <property type="project" value="InterPro"/>
</dbReference>
<dbReference type="EMBL" id="FYAH01000001">
    <property type="protein sequence ID" value="SMY15601.1"/>
    <property type="molecule type" value="Genomic_DNA"/>
</dbReference>
<dbReference type="Proteomes" id="UP000196485">
    <property type="component" value="Unassembled WGS sequence"/>
</dbReference>
<proteinExistence type="predicted"/>
<dbReference type="Pfam" id="PF00004">
    <property type="entry name" value="AAA"/>
    <property type="match status" value="1"/>
</dbReference>
<dbReference type="InterPro" id="IPR003959">
    <property type="entry name" value="ATPase_AAA_core"/>
</dbReference>
<evidence type="ECO:0000313" key="3">
    <source>
        <dbReference type="Proteomes" id="UP000196485"/>
    </source>
</evidence>
<evidence type="ECO:0000259" key="1">
    <source>
        <dbReference type="Pfam" id="PF00004"/>
    </source>
</evidence>
<dbReference type="CDD" id="cd00009">
    <property type="entry name" value="AAA"/>
    <property type="match status" value="1"/>
</dbReference>
<organism evidence="2 3">
    <name type="scientific">Photobacterium aquimaris</name>
    <dbReference type="NCBI Taxonomy" id="512643"/>
    <lineage>
        <taxon>Bacteria</taxon>
        <taxon>Pseudomonadati</taxon>
        <taxon>Pseudomonadota</taxon>
        <taxon>Gammaproteobacteria</taxon>
        <taxon>Vibrionales</taxon>
        <taxon>Vibrionaceae</taxon>
        <taxon>Photobacterium</taxon>
    </lineage>
</organism>
<gene>
    <name evidence="2" type="ORF">PAQU9191_00824</name>
</gene>
<sequence>MSKAGIQSNRGDGYQMLVAFDWALTVISDPEYQWLEIDSIKWVVDDIVIGKTDGTIICCQCKKNQSQHKAWSFSDIKDELEKAVEVLSNEHQAIIYFYSRSNFGELSSLKEFSSNFPDEITFHSNLGVAHKKTEAQLTELISKLGSKITSYTFLQRTNFETSCTLERMETILKERLRNLVSNNLSAYNLLWNRLSRLSMRDNNSYNSASNHRLQKGDLKLALNNAGVLVTPPMDLTEIRTSFISTSSIGRLWRRDIGNERITNTAVNEIIESINAKDHSILLTGAPGSGKTCVMLAVQEKLESLAKNSNELQPLFIQAREFADLNTDQDRQAMGLPELWVERAARIAENTHVVIMIDSLDVLSIAREHSVLTYFLAQIDRLLLIPNITVVTACREFDKNYDRRIAQRQWKKNILCQPLDWNNTIEPLLKKLGIDISKIDNTTRELIQNPRELALFVELALQEGSFNIVTSQALAQRYLETTIETNPLLKDTAMQAIESIASSMLKSRSLVVSNQQINASEDVKIALLSTGILHKTQEGSITFGHQTLLDVLVISGAIRSSITLNKFIQYLPPVPFVRPSIRSFVEQLAIGERKKFRSQLRTALTSNNAFHIRRLIAETFAEQIPQDDDWMLLRDLRNQHRDVFQVIYNNARKVEWHLFWMKHLIPLLKNNNDIEGLAAHIHRISQWKNEDPENVSKYWLDTLALLEKDNDYITNSISHYLTQINTNNLPYYISLFNQLLNLPTYDHSYLGHVLTLYIKADLVDDTVLWNYISNNICDEDLHSYNWYDKLRCQYHEFENNDNNFLIERMLTSTTLLNLAIESIERWSNKKHSKYNKTTKIHVCGFLRNTSYEDTHTKDDLKYLDNARILMNSIETAIKSHAISNSSWWLKNQERLCFNIEGSLRYFALQACILTPTTNVEIIGRMLSDKELLSSDLSYEIGVLINKAYILLKPSIQILIQENILNINLEYNDNSENNFWIIKQQAQLLITIPCYLRSIEAQEILHKCKKNIWPLMHEPEIYSWSGTVIPPFSFTIFINLSDQGILSLLQHYNGYNKCSSDNFLIGGERDVGNQLTEAASRQPSRFILFLINNWVKIPQRFRDNLLEGVVTYLSYCYGNLQSNNNWKCIETPNPDYLLQNTLNILERHPEHWYHNRVSSKAIKSCSHIIKSIHDAERLINLSNNFDNLSESSDISGNSVDLITIGINTSKGNIAESLIILANNFQKNNIPELTTLNESLRKYATDKHPSTRAIILQRLPNIIHYQPTLGWELFDLAIKENSEGLWSIAEPCLYYTYYNDFHLIKDKLEYLYHSPFKKDHETWARISALSAFIKHIDFNIFIKKIIALKTEEAWIGAINVWTHKNNIKQNREQCYFGIEASLSSENPYAIIIAHRLRNLFKGQDQPLTIPINLLEKYFYLLKNDIDSKQRDIFGFDAWLNSIAINDPFYALDVFEIYLDFLYHTKVYLSDYKNNLTQLLTCLFAQAEEQEESDNGVMLQRVVTIQDTLLTMGVNAVNDWLKAAERP</sequence>
<name>A0A1Y6KU34_9GAMM</name>
<reference evidence="3" key="1">
    <citation type="submission" date="2017-06" db="EMBL/GenBank/DDBJ databases">
        <authorList>
            <person name="Rodrigo-Torres L."/>
            <person name="Arahal R. D."/>
            <person name="Lucena T."/>
        </authorList>
    </citation>
    <scope>NUCLEOTIDE SEQUENCE [LARGE SCALE GENOMIC DNA]</scope>
    <source>
        <strain evidence="3">type strain: CECT 9192</strain>
    </source>
</reference>
<feature type="domain" description="ATPase AAA-type core" evidence="1">
    <location>
        <begin position="280"/>
        <end position="398"/>
    </location>
</feature>
<accession>A0A1Y6KU34</accession>
<keyword evidence="3" id="KW-1185">Reference proteome</keyword>
<dbReference type="InterPro" id="IPR027417">
    <property type="entry name" value="P-loop_NTPase"/>
</dbReference>